<feature type="signal peptide" evidence="7">
    <location>
        <begin position="1"/>
        <end position="24"/>
    </location>
</feature>
<dbReference type="Proteomes" id="UP000029721">
    <property type="component" value="Unassembled WGS sequence"/>
</dbReference>
<dbReference type="SUPFAM" id="SSF53807">
    <property type="entry name" value="Helical backbone' metal receptor"/>
    <property type="match status" value="1"/>
</dbReference>
<comment type="similarity">
    <text evidence="2">Belongs to the bacterial solute-binding protein 8 family.</text>
</comment>
<keyword evidence="3" id="KW-0813">Transport</keyword>
<keyword evidence="4" id="KW-0410">Iron transport</keyword>
<evidence type="ECO:0000256" key="4">
    <source>
        <dbReference type="ARBA" id="ARBA00022496"/>
    </source>
</evidence>
<evidence type="ECO:0000313" key="9">
    <source>
        <dbReference type="EMBL" id="KGE79272.1"/>
    </source>
</evidence>
<dbReference type="PROSITE" id="PS50983">
    <property type="entry name" value="FE_B12_PBP"/>
    <property type="match status" value="1"/>
</dbReference>
<comment type="caution">
    <text evidence="9">The sequence shown here is derived from an EMBL/GenBank/DDBJ whole genome shotgun (WGS) entry which is preliminary data.</text>
</comment>
<dbReference type="Gene3D" id="3.40.50.1980">
    <property type="entry name" value="Nitrogenase molybdenum iron protein domain"/>
    <property type="match status" value="2"/>
</dbReference>
<evidence type="ECO:0000256" key="6">
    <source>
        <dbReference type="SAM" id="Coils"/>
    </source>
</evidence>
<evidence type="ECO:0000256" key="1">
    <source>
        <dbReference type="ARBA" id="ARBA00004196"/>
    </source>
</evidence>
<name>A0ABR4WX18_9GAMM</name>
<comment type="subcellular location">
    <subcellularLocation>
        <location evidence="1">Cell envelope</location>
    </subcellularLocation>
</comment>
<feature type="chain" id="PRO_5046034009" description="Fe/B12 periplasmic-binding domain-containing protein" evidence="7">
    <location>
        <begin position="25"/>
        <end position="292"/>
    </location>
</feature>
<keyword evidence="5 7" id="KW-0732">Signal</keyword>
<proteinExistence type="inferred from homology"/>
<protein>
    <recommendedName>
        <fullName evidence="8">Fe/B12 periplasmic-binding domain-containing protein</fullName>
    </recommendedName>
</protein>
<keyword evidence="4" id="KW-0406">Ion transport</keyword>
<organism evidence="9 10">
    <name type="scientific">Halomonas salina</name>
    <dbReference type="NCBI Taxonomy" id="42565"/>
    <lineage>
        <taxon>Bacteria</taxon>
        <taxon>Pseudomonadati</taxon>
        <taxon>Pseudomonadota</taxon>
        <taxon>Gammaproteobacteria</taxon>
        <taxon>Oceanospirillales</taxon>
        <taxon>Halomonadaceae</taxon>
        <taxon>Halomonas</taxon>
    </lineage>
</organism>
<dbReference type="Pfam" id="PF01497">
    <property type="entry name" value="Peripla_BP_2"/>
    <property type="match status" value="1"/>
</dbReference>
<evidence type="ECO:0000256" key="5">
    <source>
        <dbReference type="ARBA" id="ARBA00022729"/>
    </source>
</evidence>
<evidence type="ECO:0000313" key="10">
    <source>
        <dbReference type="Proteomes" id="UP000029721"/>
    </source>
</evidence>
<keyword evidence="4" id="KW-0408">Iron</keyword>
<dbReference type="InterPro" id="IPR002491">
    <property type="entry name" value="ABC_transptr_periplasmic_BD"/>
</dbReference>
<dbReference type="PANTHER" id="PTHR30532:SF1">
    <property type="entry name" value="IRON(3+)-HYDROXAMATE-BINDING PROTEIN FHUD"/>
    <property type="match status" value="1"/>
</dbReference>
<feature type="domain" description="Fe/B12 periplasmic-binding" evidence="8">
    <location>
        <begin position="35"/>
        <end position="292"/>
    </location>
</feature>
<reference evidence="9 10" key="1">
    <citation type="submission" date="2014-06" db="EMBL/GenBank/DDBJ databases">
        <title>Draft genome sequence of an extremely salt tolerant bacteria Halomonas salina/CIFRI 1.</title>
        <authorList>
            <person name="Behera B.D."/>
            <person name="Meena D.K."/>
            <person name="Das P."/>
            <person name="Maharana J."/>
            <person name="Paria P."/>
            <person name="Sharma A.P."/>
            <person name="Shamsudheen K.V."/>
            <person name="Rijit J."/>
            <person name="Dixit V."/>
            <person name="Verma A."/>
            <person name="Scaria V."/>
            <person name="Sivasubbu S."/>
        </authorList>
    </citation>
    <scope>NUCLEOTIDE SEQUENCE [LARGE SCALE GENOMIC DNA]</scope>
    <source>
        <strain evidence="9 10">CIFRI 1</strain>
    </source>
</reference>
<gene>
    <name evidence="9" type="ORF">FP66_11340</name>
</gene>
<dbReference type="EMBL" id="JOKD01000005">
    <property type="protein sequence ID" value="KGE79272.1"/>
    <property type="molecule type" value="Genomic_DNA"/>
</dbReference>
<sequence length="292" mass="29986">MMTNGWLRTAVMVGACAAPMMVQAHDVEGEAHGPAVVSFDWGAADTLAALGLEEHLVGVPHQAAPAYVSALVEGRADVGGLKSPDLEAIAGLAPELILITGRQSASQEDLEALAETRDVTLAEGDYFASLSDKVQALAAPYGAEQQASERLAALEAEIEAARAALADDLEAVVVTHNDGGYSLRQEPVIGELLGIDQPGVPASVEPVSHGSRTFTPLAPADIAAMAPDALFVVDRSAAIGDTPLDLADLQAALAEAGGETIGVTVLTPDLWYLSGDGLQSVHAQLGEVVDSL</sequence>
<evidence type="ECO:0000256" key="2">
    <source>
        <dbReference type="ARBA" id="ARBA00008814"/>
    </source>
</evidence>
<accession>A0ABR4WX18</accession>
<evidence type="ECO:0000259" key="8">
    <source>
        <dbReference type="PROSITE" id="PS50983"/>
    </source>
</evidence>
<feature type="coiled-coil region" evidence="6">
    <location>
        <begin position="144"/>
        <end position="171"/>
    </location>
</feature>
<dbReference type="InterPro" id="IPR051313">
    <property type="entry name" value="Bact_iron-sidero_bind"/>
</dbReference>
<evidence type="ECO:0000256" key="3">
    <source>
        <dbReference type="ARBA" id="ARBA00022448"/>
    </source>
</evidence>
<keyword evidence="6" id="KW-0175">Coiled coil</keyword>
<evidence type="ECO:0000256" key="7">
    <source>
        <dbReference type="SAM" id="SignalP"/>
    </source>
</evidence>
<dbReference type="PANTHER" id="PTHR30532">
    <property type="entry name" value="IRON III DICITRATE-BINDING PERIPLASMIC PROTEIN"/>
    <property type="match status" value="1"/>
</dbReference>
<keyword evidence="10" id="KW-1185">Reference proteome</keyword>